<dbReference type="Pfam" id="PF08240">
    <property type="entry name" value="ADH_N"/>
    <property type="match status" value="1"/>
</dbReference>
<dbReference type="Proteomes" id="UP000032702">
    <property type="component" value="Unassembled WGS sequence"/>
</dbReference>
<name>Q08RC2_STIAD</name>
<dbReference type="InterPro" id="IPR020843">
    <property type="entry name" value="ER"/>
</dbReference>
<sequence length="349" mass="36413">MSRPACASPKRNAPSKAPCHSAEEEIILRAMKAIGVVEYGGPEALRIVELPEPHPGKGEVRIRVHAVTVNPTDILIRNGSQAERLKHLPPPYVPGMDAAGIIDEVGPGNDGRLKVGDKVIAVVTPLSPHKGAYAEQIIVPAASVVLAPSKASFAEASTLLMNALTIRLALDALALQPGRTVAITGSAGAVGGFAIELAKADGLRVVADAADKDRELVKSLGADLVVERGDAVAKNIRAAVPEGVHGLIDAALQHEKTVPAIADGGGLVTLRGWTQPLERGLSVHPVMVGTALTDTARLERLRDQAEAGALTLRVAKVFPASQAAEAHRLLEAGGVRGRPVIDFMDFSPR</sequence>
<dbReference type="GO" id="GO:0016491">
    <property type="term" value="F:oxidoreductase activity"/>
    <property type="evidence" value="ECO:0007669"/>
    <property type="project" value="InterPro"/>
</dbReference>
<reference evidence="3 4" key="1">
    <citation type="submission" date="2006-04" db="EMBL/GenBank/DDBJ databases">
        <authorList>
            <person name="Nierman W.C."/>
        </authorList>
    </citation>
    <scope>NUCLEOTIDE SEQUENCE [LARGE SCALE GENOMIC DNA]</scope>
    <source>
        <strain evidence="3 4">DW4/3-1</strain>
    </source>
</reference>
<dbReference type="PANTHER" id="PTHR44154:SF1">
    <property type="entry name" value="QUINONE OXIDOREDUCTASE"/>
    <property type="match status" value="1"/>
</dbReference>
<dbReference type="InterPro" id="IPR013154">
    <property type="entry name" value="ADH-like_N"/>
</dbReference>
<accession>Q08RC2</accession>
<protein>
    <submittedName>
        <fullName evidence="3">NADPH</fullName>
    </submittedName>
</protein>
<dbReference type="SUPFAM" id="SSF50129">
    <property type="entry name" value="GroES-like"/>
    <property type="match status" value="1"/>
</dbReference>
<dbReference type="EMBL" id="AAMD01000188">
    <property type="protein sequence ID" value="EAU63031.1"/>
    <property type="molecule type" value="Genomic_DNA"/>
</dbReference>
<keyword evidence="1" id="KW-0521">NADP</keyword>
<dbReference type="InterPro" id="IPR011032">
    <property type="entry name" value="GroES-like_sf"/>
</dbReference>
<dbReference type="InterPro" id="IPR036291">
    <property type="entry name" value="NAD(P)-bd_dom_sf"/>
</dbReference>
<dbReference type="PATRIC" id="fig|378806.16.peg.1896"/>
<dbReference type="InterPro" id="IPR051603">
    <property type="entry name" value="Zinc-ADH_QOR/CCCR"/>
</dbReference>
<proteinExistence type="predicted"/>
<dbReference type="SUPFAM" id="SSF51735">
    <property type="entry name" value="NAD(P)-binding Rossmann-fold domains"/>
    <property type="match status" value="1"/>
</dbReference>
<evidence type="ECO:0000313" key="3">
    <source>
        <dbReference type="EMBL" id="EAU63031.1"/>
    </source>
</evidence>
<dbReference type="AlphaFoldDB" id="Q08RC2"/>
<gene>
    <name evidence="3" type="ORF">STIAU_2750</name>
</gene>
<dbReference type="Gene3D" id="3.90.180.10">
    <property type="entry name" value="Medium-chain alcohol dehydrogenases, catalytic domain"/>
    <property type="match status" value="1"/>
</dbReference>
<dbReference type="Gene3D" id="3.40.50.720">
    <property type="entry name" value="NAD(P)-binding Rossmann-like Domain"/>
    <property type="match status" value="1"/>
</dbReference>
<evidence type="ECO:0000256" key="1">
    <source>
        <dbReference type="ARBA" id="ARBA00022857"/>
    </source>
</evidence>
<dbReference type="Pfam" id="PF13602">
    <property type="entry name" value="ADH_zinc_N_2"/>
    <property type="match status" value="1"/>
</dbReference>
<dbReference type="SMART" id="SM00829">
    <property type="entry name" value="PKS_ER"/>
    <property type="match status" value="1"/>
</dbReference>
<evidence type="ECO:0000313" key="4">
    <source>
        <dbReference type="Proteomes" id="UP000032702"/>
    </source>
</evidence>
<organism evidence="3 4">
    <name type="scientific">Stigmatella aurantiaca (strain DW4/3-1)</name>
    <dbReference type="NCBI Taxonomy" id="378806"/>
    <lineage>
        <taxon>Bacteria</taxon>
        <taxon>Pseudomonadati</taxon>
        <taxon>Myxococcota</taxon>
        <taxon>Myxococcia</taxon>
        <taxon>Myxococcales</taxon>
        <taxon>Cystobacterineae</taxon>
        <taxon>Archangiaceae</taxon>
        <taxon>Stigmatella</taxon>
    </lineage>
</organism>
<comment type="caution">
    <text evidence="3">The sequence shown here is derived from an EMBL/GenBank/DDBJ whole genome shotgun (WGS) entry which is preliminary data.</text>
</comment>
<feature type="domain" description="Enoyl reductase (ER)" evidence="2">
    <location>
        <begin position="40"/>
        <end position="341"/>
    </location>
</feature>
<dbReference type="CDD" id="cd05289">
    <property type="entry name" value="MDR_like_2"/>
    <property type="match status" value="1"/>
</dbReference>
<evidence type="ECO:0000259" key="2">
    <source>
        <dbReference type="SMART" id="SM00829"/>
    </source>
</evidence>
<dbReference type="PANTHER" id="PTHR44154">
    <property type="entry name" value="QUINONE OXIDOREDUCTASE"/>
    <property type="match status" value="1"/>
</dbReference>